<reference evidence="7 8" key="1">
    <citation type="submission" date="2019-04" db="EMBL/GenBank/DDBJ databases">
        <title>Draft genome sequences for three unisolated Alnus-infective Frankia Sp+ strains, AgTrS, AiOr and AvVan, the first sequenced Frankia strains able to sporulate in-planta.</title>
        <authorList>
            <person name="Bethencourt L."/>
            <person name="Vautrin F."/>
            <person name="Taib N."/>
            <person name="Dubost A."/>
            <person name="Castro-Garcia L."/>
            <person name="Imbaud O."/>
            <person name="Abrouk D."/>
            <person name="Fournier P."/>
            <person name="Briolay J."/>
            <person name="Nguyen A."/>
            <person name="Normand P."/>
            <person name="Fernandez M.P."/>
            <person name="Brochier-Armanet C."/>
            <person name="Herrera-Belaroussi A."/>
        </authorList>
    </citation>
    <scope>NUCLEOTIDE SEQUENCE [LARGE SCALE GENOMIC DNA]</scope>
    <source>
        <strain evidence="7 8">AvVan</strain>
    </source>
</reference>
<protein>
    <recommendedName>
        <fullName evidence="2">alcohol dehydrogenase</fullName>
        <ecNumber evidence="2">1.1.1.1</ecNumber>
    </recommendedName>
</protein>
<keyword evidence="8" id="KW-1185">Reference proteome</keyword>
<dbReference type="PANTHER" id="PTHR42940">
    <property type="entry name" value="ALCOHOL DEHYDROGENASE 1-RELATED"/>
    <property type="match status" value="1"/>
</dbReference>
<dbReference type="Proteomes" id="UP000305282">
    <property type="component" value="Unassembled WGS sequence"/>
</dbReference>
<keyword evidence="5" id="KW-0560">Oxidoreductase</keyword>
<dbReference type="EMBL" id="SSXH01000320">
    <property type="protein sequence ID" value="THJ74102.1"/>
    <property type="molecule type" value="Genomic_DNA"/>
</dbReference>
<organism evidence="7 8">
    <name type="scientific">Candidatus Frankia alpina</name>
    <dbReference type="NCBI Taxonomy" id="2699483"/>
    <lineage>
        <taxon>Bacteria</taxon>
        <taxon>Bacillati</taxon>
        <taxon>Actinomycetota</taxon>
        <taxon>Actinomycetes</taxon>
        <taxon>Frankiales</taxon>
        <taxon>Frankiaceae</taxon>
        <taxon>Frankia</taxon>
    </lineage>
</organism>
<dbReference type="Gene3D" id="3.90.180.10">
    <property type="entry name" value="Medium-chain alcohol dehydrogenases, catalytic domain"/>
    <property type="match status" value="1"/>
</dbReference>
<comment type="cofactor">
    <cofactor evidence="1">
        <name>Zn(2+)</name>
        <dbReference type="ChEBI" id="CHEBI:29105"/>
    </cofactor>
</comment>
<evidence type="ECO:0000256" key="4">
    <source>
        <dbReference type="ARBA" id="ARBA00022833"/>
    </source>
</evidence>
<dbReference type="Pfam" id="PF00107">
    <property type="entry name" value="ADH_zinc_N"/>
    <property type="match status" value="1"/>
</dbReference>
<evidence type="ECO:0000256" key="3">
    <source>
        <dbReference type="ARBA" id="ARBA00022723"/>
    </source>
</evidence>
<dbReference type="AlphaFoldDB" id="A0A4S5EPU5"/>
<dbReference type="EC" id="1.1.1.1" evidence="2"/>
<feature type="non-terminal residue" evidence="7">
    <location>
        <position position="1"/>
    </location>
</feature>
<dbReference type="Gene3D" id="3.40.50.720">
    <property type="entry name" value="NAD(P)-binding Rossmann-like Domain"/>
    <property type="match status" value="1"/>
</dbReference>
<dbReference type="RefSeq" id="WP_161983017.1">
    <property type="nucleotide sequence ID" value="NZ_SSXH01000320.1"/>
</dbReference>
<dbReference type="GO" id="GO:0004022">
    <property type="term" value="F:alcohol dehydrogenase (NAD+) activity"/>
    <property type="evidence" value="ECO:0007669"/>
    <property type="project" value="UniProtKB-EC"/>
</dbReference>
<comment type="caution">
    <text evidence="7">The sequence shown here is derived from an EMBL/GenBank/DDBJ whole genome shotgun (WGS) entry which is preliminary data.</text>
</comment>
<keyword evidence="4" id="KW-0862">Zinc</keyword>
<evidence type="ECO:0000256" key="5">
    <source>
        <dbReference type="ARBA" id="ARBA00023002"/>
    </source>
</evidence>
<sequence>ASDKLSQALALGAHAAVPAADDAAAAIRAETAGGRGAQAVFDMVGSAATMATAAAAAGVEGRLTVVGLAGGSLPFQFGAVPFDVDVSLPYWGTRDELFEVLDLARAGLIRAHVETVPLAGMPAAYERLRAGEVSGRIVMVPSA</sequence>
<dbReference type="InterPro" id="IPR036291">
    <property type="entry name" value="NAD(P)-bd_dom_sf"/>
</dbReference>
<name>A0A4S5EPU5_9ACTN</name>
<evidence type="ECO:0000313" key="8">
    <source>
        <dbReference type="Proteomes" id="UP000305282"/>
    </source>
</evidence>
<dbReference type="PANTHER" id="PTHR42940:SF8">
    <property type="entry name" value="VACUOLAR PROTEIN SORTING-ASSOCIATED PROTEIN 11"/>
    <property type="match status" value="1"/>
</dbReference>
<proteinExistence type="predicted"/>
<evidence type="ECO:0000256" key="1">
    <source>
        <dbReference type="ARBA" id="ARBA00001947"/>
    </source>
</evidence>
<evidence type="ECO:0000259" key="6">
    <source>
        <dbReference type="Pfam" id="PF00107"/>
    </source>
</evidence>
<evidence type="ECO:0000313" key="7">
    <source>
        <dbReference type="EMBL" id="THJ74102.1"/>
    </source>
</evidence>
<keyword evidence="3" id="KW-0479">Metal-binding</keyword>
<dbReference type="GO" id="GO:0046872">
    <property type="term" value="F:metal ion binding"/>
    <property type="evidence" value="ECO:0007669"/>
    <property type="project" value="UniProtKB-KW"/>
</dbReference>
<dbReference type="SUPFAM" id="SSF51735">
    <property type="entry name" value="NAD(P)-binding Rossmann-fold domains"/>
    <property type="match status" value="1"/>
</dbReference>
<gene>
    <name evidence="7" type="ORF">E7Y31_13495</name>
</gene>
<dbReference type="InterPro" id="IPR013149">
    <property type="entry name" value="ADH-like_C"/>
</dbReference>
<accession>A0A4S5EPU5</accession>
<feature type="domain" description="Alcohol dehydrogenase-like C-terminal" evidence="6">
    <location>
        <begin position="3"/>
        <end position="103"/>
    </location>
</feature>
<evidence type="ECO:0000256" key="2">
    <source>
        <dbReference type="ARBA" id="ARBA00013190"/>
    </source>
</evidence>